<keyword evidence="4" id="KW-1185">Reference proteome</keyword>
<reference evidence="3 4" key="1">
    <citation type="submission" date="2020-07" db="EMBL/GenBank/DDBJ databases">
        <title>Sequencing the genomes of 1000 actinobacteria strains.</title>
        <authorList>
            <person name="Klenk H.-P."/>
        </authorList>
    </citation>
    <scope>NUCLEOTIDE SEQUENCE [LARGE SCALE GENOMIC DNA]</scope>
    <source>
        <strain evidence="3 4">DSM 19082</strain>
    </source>
</reference>
<dbReference type="SUPFAM" id="SSF55486">
    <property type="entry name" value="Metalloproteases ('zincins'), catalytic domain"/>
    <property type="match status" value="1"/>
</dbReference>
<evidence type="ECO:0000259" key="2">
    <source>
        <dbReference type="Pfam" id="PF11350"/>
    </source>
</evidence>
<dbReference type="EMBL" id="JACCBF010000001">
    <property type="protein sequence ID" value="NYD30908.1"/>
    <property type="molecule type" value="Genomic_DNA"/>
</dbReference>
<comment type="caution">
    <text evidence="3">The sequence shown here is derived from an EMBL/GenBank/DDBJ whole genome shotgun (WGS) entry which is preliminary data.</text>
</comment>
<dbReference type="AlphaFoldDB" id="A0A852RJU8"/>
<dbReference type="InterPro" id="IPR022603">
    <property type="entry name" value="DUF3152"/>
</dbReference>
<evidence type="ECO:0000256" key="1">
    <source>
        <dbReference type="SAM" id="SignalP"/>
    </source>
</evidence>
<name>A0A852RJU8_9ACTN</name>
<feature type="chain" id="PRO_5032761150" description="DUF3152 domain-containing protein" evidence="1">
    <location>
        <begin position="23"/>
        <end position="198"/>
    </location>
</feature>
<accession>A0A852RJU8</accession>
<evidence type="ECO:0000313" key="3">
    <source>
        <dbReference type="EMBL" id="NYD30908.1"/>
    </source>
</evidence>
<sequence length="198" mass="22145">MRILLGLLLALSAWLVAPVAHADTHTGTTQVRAEQDKPRVIRYSVRVRGEIGRTTRREFRVLAQETYDDPRGWSAKGGGIRFEQVKHGGAFTLWLSRARLVPSFSSSCSAQWSCRAGRNVIINLDRWRGASPAWNKAGLALRDYQHMVVNHETGHWLGYGHASCPRRGALAPVMMQQSKGTGGCRLNPWPTPAELHRR</sequence>
<feature type="domain" description="DUF3152" evidence="2">
    <location>
        <begin position="27"/>
        <end position="181"/>
    </location>
</feature>
<evidence type="ECO:0000313" key="4">
    <source>
        <dbReference type="Proteomes" id="UP000582231"/>
    </source>
</evidence>
<keyword evidence="1" id="KW-0732">Signal</keyword>
<dbReference type="Pfam" id="PF11350">
    <property type="entry name" value="DUF3152"/>
    <property type="match status" value="1"/>
</dbReference>
<proteinExistence type="predicted"/>
<protein>
    <recommendedName>
        <fullName evidence="2">DUF3152 domain-containing protein</fullName>
    </recommendedName>
</protein>
<gene>
    <name evidence="3" type="ORF">BJ958_002454</name>
</gene>
<feature type="signal peptide" evidence="1">
    <location>
        <begin position="1"/>
        <end position="22"/>
    </location>
</feature>
<organism evidence="3 4">
    <name type="scientific">Nocardioides kongjuensis</name>
    <dbReference type="NCBI Taxonomy" id="349522"/>
    <lineage>
        <taxon>Bacteria</taxon>
        <taxon>Bacillati</taxon>
        <taxon>Actinomycetota</taxon>
        <taxon>Actinomycetes</taxon>
        <taxon>Propionibacteriales</taxon>
        <taxon>Nocardioidaceae</taxon>
        <taxon>Nocardioides</taxon>
    </lineage>
</organism>
<dbReference type="Proteomes" id="UP000582231">
    <property type="component" value="Unassembled WGS sequence"/>
</dbReference>
<dbReference type="RefSeq" id="WP_179727096.1">
    <property type="nucleotide sequence ID" value="NZ_BAABEF010000001.1"/>
</dbReference>